<proteinExistence type="inferred from homology"/>
<evidence type="ECO:0000256" key="12">
    <source>
        <dbReference type="PROSITE-ProRule" id="PRU00803"/>
    </source>
</evidence>
<dbReference type="GO" id="GO:0033627">
    <property type="term" value="P:cell adhesion mediated by integrin"/>
    <property type="evidence" value="ECO:0007669"/>
    <property type="project" value="TreeGrafter"/>
</dbReference>
<evidence type="ECO:0000259" key="15">
    <source>
        <dbReference type="Pfam" id="PF08441"/>
    </source>
</evidence>
<evidence type="ECO:0000256" key="8">
    <source>
        <dbReference type="ARBA" id="ARBA00023037"/>
    </source>
</evidence>
<dbReference type="PROSITE" id="PS51470">
    <property type="entry name" value="FG_GAP"/>
    <property type="match status" value="4"/>
</dbReference>
<dbReference type="GO" id="GO:0008305">
    <property type="term" value="C:integrin complex"/>
    <property type="evidence" value="ECO:0007669"/>
    <property type="project" value="InterPro"/>
</dbReference>
<evidence type="ECO:0000256" key="2">
    <source>
        <dbReference type="ARBA" id="ARBA00008054"/>
    </source>
</evidence>
<dbReference type="InterPro" id="IPR032695">
    <property type="entry name" value="Integrin_dom_sf"/>
</dbReference>
<dbReference type="GO" id="GO:0007229">
    <property type="term" value="P:integrin-mediated signaling pathway"/>
    <property type="evidence" value="ECO:0007669"/>
    <property type="project" value="UniProtKB-KW"/>
</dbReference>
<dbReference type="GO" id="GO:0007160">
    <property type="term" value="P:cell-matrix adhesion"/>
    <property type="evidence" value="ECO:0007669"/>
    <property type="project" value="TreeGrafter"/>
</dbReference>
<dbReference type="Pfam" id="PF01839">
    <property type="entry name" value="FG-GAP"/>
    <property type="match status" value="2"/>
</dbReference>
<keyword evidence="11" id="KW-0325">Glycoprotein</keyword>
<dbReference type="SMART" id="SM00191">
    <property type="entry name" value="Int_alpha"/>
    <property type="match status" value="4"/>
</dbReference>
<feature type="domain" description="Integrin alpha second immunoglobulin-like" evidence="16">
    <location>
        <begin position="423"/>
        <end position="553"/>
    </location>
</feature>
<dbReference type="GO" id="GO:0007157">
    <property type="term" value="P:heterophilic cell-cell adhesion via plasma membrane cell adhesion molecules"/>
    <property type="evidence" value="ECO:0007669"/>
    <property type="project" value="UniProtKB-ARBA"/>
</dbReference>
<reference evidence="18" key="1">
    <citation type="journal article" date="2023" name="G3 (Bethesda)">
        <title>Whole genome assemblies of Zophobas morio and Tenebrio molitor.</title>
        <authorList>
            <person name="Kaur S."/>
            <person name="Stinson S.A."/>
            <person name="diCenzo G.C."/>
        </authorList>
    </citation>
    <scope>NUCLEOTIDE SEQUENCE</scope>
    <source>
        <strain evidence="18">QUZm001</strain>
    </source>
</reference>
<keyword evidence="9 13" id="KW-0472">Membrane</keyword>
<keyword evidence="5" id="KW-0677">Repeat</keyword>
<keyword evidence="8 13" id="KW-0401">Integrin</keyword>
<accession>A0AA38INW1</accession>
<dbReference type="Gene3D" id="2.130.10.130">
    <property type="entry name" value="Integrin alpha, N-terminal"/>
    <property type="match status" value="1"/>
</dbReference>
<feature type="region of interest" description="Disordered" evidence="14">
    <location>
        <begin position="1469"/>
        <end position="1488"/>
    </location>
</feature>
<evidence type="ECO:0008006" key="20">
    <source>
        <dbReference type="Google" id="ProtNLM"/>
    </source>
</evidence>
<dbReference type="InterPro" id="IPR028994">
    <property type="entry name" value="Integrin_alpha_N"/>
</dbReference>
<dbReference type="Gene3D" id="1.20.5.930">
    <property type="entry name" value="Bicelle-embedded integrin alpha(iib) transmembrane segment"/>
    <property type="match status" value="1"/>
</dbReference>
<dbReference type="InterPro" id="IPR013649">
    <property type="entry name" value="Integrin_alpha_Ig-like_1"/>
</dbReference>
<feature type="region of interest" description="Disordered" evidence="14">
    <location>
        <begin position="1630"/>
        <end position="1651"/>
    </location>
</feature>
<dbReference type="GO" id="GO:0009897">
    <property type="term" value="C:external side of plasma membrane"/>
    <property type="evidence" value="ECO:0007669"/>
    <property type="project" value="TreeGrafter"/>
</dbReference>
<keyword evidence="19" id="KW-1185">Reference proteome</keyword>
<sequence length="1651" mass="184893">MQPTNLLPGQVHQQSLETRPAVFSTTEGTERDDDSYMGYSTITGDFLGNGQEGIAVGMPRGNDLKGKVLLFTWNLTNFLHHFTSDQIGSYYGYALAASDVDGDGKLDLIVGSPMYTVQNNKDKYDVGRVYVIYHQSEKGKFMANYIIDGFNSKSRFGQALASLGDINQDGFGDFAVGAPYDGKENRGAVYIYHGSSKGVRKKFSQVIFAEDVIPLPTGALTTFGFSITGGLDLDGNQYPDMAVGAYLSNKAFFFRSRPVIKVEASVKFLTKTVNIVNTNHVLRSDGTAATKTQIQFCSKYYGKGIPSSLKLGVEYILDTKKLINPRMGFVDDENKNRKNATITLQHNEQVKCASPIDVYVRSDIRDKLTALVVEAKYWLQDDADLSPAYLQQLPRNPRSALVPVLDLNSPPSKKDSISIQKNCGDDNVCIPNLDVSVEPSVQEYYLDSGKKFFLDITVSNSGEDAFETTLEVKYPDGFYYSTSSDVQVVSHVLCSSYENNTIKCDIGNPVPFNKVVHFKVFFQPDYSKEFPAKLHFDVLVNSTNEELEETRANNKRRVSISILYDVIQDIRGWSIPGEVLFSPASTLYADDISNQTSRTPSKDRLSEDVIGPQVIHVYELKNGGKTVIKSTEIFFVWPATTLTGEDFLYLVDPPEFSFAKNLNLKCGPIPANYRDFELSPRRKSIWELYDINVQVDTSSEKSTSTSSKIGATIGGKIVKGDETLNKAVETSGDSSSVMDVRHQNKTQGQTIAWQDSTRVQIFEAGSDTSRKLGSGNFKHLQFGGKDYVYRCFRTVNGQEREVDCGADFSLTKSAPGLLQLASAQYQEEGNIQYWCLDQDSAGNWKKVGCQGVPKVPLITQTKDEGATTVQIFNGNQMFTNRLEEGKYKHQKVGTGDFVYRCFRRRNGREEEIECGKNFSFSSVDIPWVLEHSGVQQEGDIRYACLEPDSQGKLHRTDCQNVPKIRLKTEIIRTSWGQNDTHYWNDTGTYYVGPKMAFTKIQVFQGGEDIRQQLEGGIYRHQYIDGRDFIYRCFLSVNGREQEIDCGENFSLARLNIIGLLEKTGVQQDERIRFTCLEPDGNGNLRYVACGTVPAIRIRPLVITSSWESNGTHYWNNSGVYTLPQTYSFETVQVLLGGGNIMSQITGNYRLENVAGQEFLCRCFKSSQQVDCGSNFSLAGINVIVLMRRVGIQTEGPIRYFCLRTDSAGNWMGTDCGHLPKIQLVQQRQTYQTQQQILRRCLKLENGQWSEVDCRSDTRFQSGRGENTFVEQCFQTINGRRESINCSEVPAGAKFTDVYNQQSQSRGSDYYSGNTDYGQQSRTNTHQQQGGSQYGSQVYGRDYNYNAAGDNDRRNNHSVSYNENNYEEIYDDDYDNGKSITGYIDPHAASSREQQQGRRDPKTYGTYSESRNQGLGLDNSGVGGAARGSGFTTGVLDLGTLGGSQNNNGARVSESHWSETRQISPVYNNIGDNVPTAAPSGKKWNHGRRKRQIVGDNHPSIQKIKEKYPCHNLGCVYMRCTVENLEHGKPLTIALRGRLNAKVLRNMKLDNAMQFSSMMLARVQRVPRLMSVDDSKIEMQEVETVVKTPEEIKSETVPLWVVVLSAVAGTIILLLLIFLLYKLGFFKRNRPSSAPERQPLNRNGYHHGDEAL</sequence>
<name>A0AA38INW1_9CUCU</name>
<comment type="caution">
    <text evidence="18">The sequence shown here is derived from an EMBL/GenBank/DDBJ whole genome shotgun (WGS) entry which is preliminary data.</text>
</comment>
<evidence type="ECO:0000256" key="3">
    <source>
        <dbReference type="ARBA" id="ARBA00022692"/>
    </source>
</evidence>
<dbReference type="SUPFAM" id="SSF69179">
    <property type="entry name" value="Integrin domains"/>
    <property type="match status" value="3"/>
</dbReference>
<dbReference type="InterPro" id="IPR000413">
    <property type="entry name" value="Integrin_alpha"/>
</dbReference>
<keyword evidence="7 13" id="KW-1133">Transmembrane helix</keyword>
<evidence type="ECO:0000259" key="16">
    <source>
        <dbReference type="Pfam" id="PF20805"/>
    </source>
</evidence>
<feature type="compositionally biased region" description="Polar residues" evidence="14">
    <location>
        <begin position="1297"/>
        <end position="1325"/>
    </location>
</feature>
<dbReference type="InterPro" id="IPR018184">
    <property type="entry name" value="Integrin_alpha_C_CS"/>
</dbReference>
<keyword evidence="6 13" id="KW-0130">Cell adhesion</keyword>
<dbReference type="InterPro" id="IPR048285">
    <property type="entry name" value="Integrin_alpha_Ig-like_2"/>
</dbReference>
<dbReference type="PROSITE" id="PS00242">
    <property type="entry name" value="INTEGRIN_ALPHA"/>
    <property type="match status" value="1"/>
</dbReference>
<keyword evidence="4" id="KW-0732">Signal</keyword>
<dbReference type="Pfam" id="PF20805">
    <property type="entry name" value="Integrin_A_Ig_2"/>
    <property type="match status" value="1"/>
</dbReference>
<dbReference type="Gene3D" id="2.60.40.1460">
    <property type="entry name" value="Integrin domains. Chain A, domain 2"/>
    <property type="match status" value="1"/>
</dbReference>
<evidence type="ECO:0000256" key="14">
    <source>
        <dbReference type="SAM" id="MobiDB-lite"/>
    </source>
</evidence>
<evidence type="ECO:0000259" key="17">
    <source>
        <dbReference type="Pfam" id="PF20806"/>
    </source>
</evidence>
<evidence type="ECO:0000256" key="10">
    <source>
        <dbReference type="ARBA" id="ARBA00023170"/>
    </source>
</evidence>
<feature type="repeat" description="FG-GAP" evidence="12">
    <location>
        <begin position="143"/>
        <end position="201"/>
    </location>
</feature>
<comment type="subcellular location">
    <subcellularLocation>
        <location evidence="1 13">Membrane</location>
        <topology evidence="1 13">Single-pass type I membrane protein</topology>
    </subcellularLocation>
</comment>
<evidence type="ECO:0000256" key="13">
    <source>
        <dbReference type="RuleBase" id="RU003762"/>
    </source>
</evidence>
<dbReference type="EMBL" id="JALNTZ010000003">
    <property type="protein sequence ID" value="KAJ3657596.1"/>
    <property type="molecule type" value="Genomic_DNA"/>
</dbReference>
<dbReference type="Pfam" id="PF20806">
    <property type="entry name" value="Integrin_A_Ig_3"/>
    <property type="match status" value="1"/>
</dbReference>
<dbReference type="GO" id="GO:0048513">
    <property type="term" value="P:animal organ development"/>
    <property type="evidence" value="ECO:0007669"/>
    <property type="project" value="UniProtKB-ARBA"/>
</dbReference>
<organism evidence="18 19">
    <name type="scientific">Zophobas morio</name>
    <dbReference type="NCBI Taxonomy" id="2755281"/>
    <lineage>
        <taxon>Eukaryota</taxon>
        <taxon>Metazoa</taxon>
        <taxon>Ecdysozoa</taxon>
        <taxon>Arthropoda</taxon>
        <taxon>Hexapoda</taxon>
        <taxon>Insecta</taxon>
        <taxon>Pterygota</taxon>
        <taxon>Neoptera</taxon>
        <taxon>Endopterygota</taxon>
        <taxon>Coleoptera</taxon>
        <taxon>Polyphaga</taxon>
        <taxon>Cucujiformia</taxon>
        <taxon>Tenebrionidae</taxon>
        <taxon>Zophobas</taxon>
    </lineage>
</organism>
<evidence type="ECO:0000313" key="19">
    <source>
        <dbReference type="Proteomes" id="UP001168821"/>
    </source>
</evidence>
<dbReference type="Proteomes" id="UP001168821">
    <property type="component" value="Unassembled WGS sequence"/>
</dbReference>
<feature type="region of interest" description="Disordered" evidence="14">
    <location>
        <begin position="1296"/>
        <end position="1358"/>
    </location>
</feature>
<evidence type="ECO:0000256" key="1">
    <source>
        <dbReference type="ARBA" id="ARBA00004479"/>
    </source>
</evidence>
<feature type="transmembrane region" description="Helical" evidence="13">
    <location>
        <begin position="1596"/>
        <end position="1620"/>
    </location>
</feature>
<feature type="domain" description="Integrin alpha first immunoglubulin-like" evidence="15">
    <location>
        <begin position="256"/>
        <end position="422"/>
    </location>
</feature>
<evidence type="ECO:0000256" key="7">
    <source>
        <dbReference type="ARBA" id="ARBA00022989"/>
    </source>
</evidence>
<feature type="repeat" description="FG-GAP" evidence="12">
    <location>
        <begin position="24"/>
        <end position="76"/>
    </location>
</feature>
<dbReference type="Pfam" id="PF08441">
    <property type="entry name" value="Integrin_A_Ig_1"/>
    <property type="match status" value="1"/>
</dbReference>
<protein>
    <recommendedName>
        <fullName evidence="20">Integrin alpha-PS2</fullName>
    </recommendedName>
</protein>
<dbReference type="Gene3D" id="2.60.40.1530">
    <property type="entry name" value="ntegrin, alpha v. Chain A, domain 4"/>
    <property type="match status" value="2"/>
</dbReference>
<dbReference type="PRINTS" id="PR01185">
    <property type="entry name" value="INTEGRINA"/>
</dbReference>
<dbReference type="PANTHER" id="PTHR23220:SF133">
    <property type="entry name" value="INTEGRIN ALPHA-PS2"/>
    <property type="match status" value="1"/>
</dbReference>
<evidence type="ECO:0000313" key="18">
    <source>
        <dbReference type="EMBL" id="KAJ3657596.1"/>
    </source>
</evidence>
<dbReference type="InterPro" id="IPR013517">
    <property type="entry name" value="FG-GAP"/>
</dbReference>
<evidence type="ECO:0000256" key="11">
    <source>
        <dbReference type="ARBA" id="ARBA00023180"/>
    </source>
</evidence>
<dbReference type="InterPro" id="IPR048286">
    <property type="entry name" value="Integrin_alpha_Ig-like_3"/>
</dbReference>
<feature type="repeat" description="FG-GAP" evidence="12">
    <location>
        <begin position="77"/>
        <end position="141"/>
    </location>
</feature>
<evidence type="ECO:0000256" key="6">
    <source>
        <dbReference type="ARBA" id="ARBA00022889"/>
    </source>
</evidence>
<keyword evidence="3 13" id="KW-0812">Transmembrane</keyword>
<feature type="domain" description="Integrin alpha third immunoglobulin-like" evidence="17">
    <location>
        <begin position="570"/>
        <end position="653"/>
    </location>
</feature>
<evidence type="ECO:0000256" key="9">
    <source>
        <dbReference type="ARBA" id="ARBA00023136"/>
    </source>
</evidence>
<comment type="similarity">
    <text evidence="2 13">Belongs to the integrin alpha chain family.</text>
</comment>
<dbReference type="GO" id="GO:0005178">
    <property type="term" value="F:integrin binding"/>
    <property type="evidence" value="ECO:0007669"/>
    <property type="project" value="TreeGrafter"/>
</dbReference>
<feature type="compositionally biased region" description="Low complexity" evidence="14">
    <location>
        <begin position="1326"/>
        <end position="1339"/>
    </location>
</feature>
<evidence type="ECO:0000256" key="4">
    <source>
        <dbReference type="ARBA" id="ARBA00022729"/>
    </source>
</evidence>
<dbReference type="InterPro" id="IPR013519">
    <property type="entry name" value="Int_alpha_beta-p"/>
</dbReference>
<feature type="repeat" description="FG-GAP" evidence="12">
    <location>
        <begin position="209"/>
        <end position="271"/>
    </location>
</feature>
<keyword evidence="10 13" id="KW-0675">Receptor</keyword>
<evidence type="ECO:0000256" key="5">
    <source>
        <dbReference type="ARBA" id="ARBA00022737"/>
    </source>
</evidence>
<feature type="region of interest" description="Disordered" evidence="14">
    <location>
        <begin position="1376"/>
        <end position="1418"/>
    </location>
</feature>
<dbReference type="Gene3D" id="2.60.40.1510">
    <property type="entry name" value="ntegrin, alpha v. Chain A, domain 3"/>
    <property type="match status" value="1"/>
</dbReference>
<dbReference type="PANTHER" id="PTHR23220">
    <property type="entry name" value="INTEGRIN ALPHA"/>
    <property type="match status" value="1"/>
</dbReference>
<gene>
    <name evidence="18" type="ORF">Zmor_009384</name>
</gene>
<dbReference type="SUPFAM" id="SSF69318">
    <property type="entry name" value="Integrin alpha N-terminal domain"/>
    <property type="match status" value="1"/>
</dbReference>